<protein>
    <recommendedName>
        <fullName evidence="3">Pentatricopeptide repeat-containing protein</fullName>
    </recommendedName>
</protein>
<keyword evidence="2" id="KW-1185">Reference proteome</keyword>
<dbReference type="AlphaFoldDB" id="A0AAE1ANP8"/>
<proteinExistence type="predicted"/>
<comment type="caution">
    <text evidence="1">The sequence shown here is derived from an EMBL/GenBank/DDBJ whole genome shotgun (WGS) entry which is preliminary data.</text>
</comment>
<evidence type="ECO:0008006" key="3">
    <source>
        <dbReference type="Google" id="ProtNLM"/>
    </source>
</evidence>
<dbReference type="InterPro" id="IPR034629">
    <property type="entry name" value="PTCD2"/>
</dbReference>
<dbReference type="EMBL" id="JAWDGP010001483">
    <property type="protein sequence ID" value="KAK3791169.1"/>
    <property type="molecule type" value="Genomic_DNA"/>
</dbReference>
<evidence type="ECO:0000313" key="1">
    <source>
        <dbReference type="EMBL" id="KAK3791169.1"/>
    </source>
</evidence>
<reference evidence="1" key="1">
    <citation type="journal article" date="2023" name="G3 (Bethesda)">
        <title>A reference genome for the long-term kleptoplast-retaining sea slug Elysia crispata morphotype clarki.</title>
        <authorList>
            <person name="Eastman K.E."/>
            <person name="Pendleton A.L."/>
            <person name="Shaikh M.A."/>
            <person name="Suttiyut T."/>
            <person name="Ogas R."/>
            <person name="Tomko P."/>
            <person name="Gavelis G."/>
            <person name="Widhalm J.R."/>
            <person name="Wisecaver J.H."/>
        </authorList>
    </citation>
    <scope>NUCLEOTIDE SEQUENCE</scope>
    <source>
        <strain evidence="1">ECLA1</strain>
    </source>
</reference>
<dbReference type="GO" id="GO:0005739">
    <property type="term" value="C:mitochondrion"/>
    <property type="evidence" value="ECO:0007669"/>
    <property type="project" value="InterPro"/>
</dbReference>
<dbReference type="GO" id="GO:0050684">
    <property type="term" value="P:regulation of mRNA processing"/>
    <property type="evidence" value="ECO:0007669"/>
    <property type="project" value="InterPro"/>
</dbReference>
<accession>A0AAE1ANP8</accession>
<dbReference type="Proteomes" id="UP001283361">
    <property type="component" value="Unassembled WGS sequence"/>
</dbReference>
<organism evidence="1 2">
    <name type="scientific">Elysia crispata</name>
    <name type="common">lettuce slug</name>
    <dbReference type="NCBI Taxonomy" id="231223"/>
    <lineage>
        <taxon>Eukaryota</taxon>
        <taxon>Metazoa</taxon>
        <taxon>Spiralia</taxon>
        <taxon>Lophotrochozoa</taxon>
        <taxon>Mollusca</taxon>
        <taxon>Gastropoda</taxon>
        <taxon>Heterobranchia</taxon>
        <taxon>Euthyneura</taxon>
        <taxon>Panpulmonata</taxon>
        <taxon>Sacoglossa</taxon>
        <taxon>Placobranchoidea</taxon>
        <taxon>Plakobranchidae</taxon>
        <taxon>Elysia</taxon>
    </lineage>
</organism>
<name>A0AAE1ANP8_9GAST</name>
<evidence type="ECO:0000313" key="2">
    <source>
        <dbReference type="Proteomes" id="UP001283361"/>
    </source>
</evidence>
<dbReference type="PANTHER" id="PTHR14700">
    <property type="entry name" value="PENTATRICOPEPTIDE REPEAT-CONTAINING PROTEIN 2, MITOCHONDRIAL"/>
    <property type="match status" value="1"/>
</dbReference>
<sequence length="205" mass="23531">MAAFFSNFKNALLFLPKCCRQFSNSGTLMLLSYSNLGMDHYLRQRIFKTDDLGPNGKEMLLNRLGKTKTVTESSLVALDLNDLIHVAESKLELYEVERLVCLISGSSVTAVSSLRFGASLMRLYHHLNCPKQAYNIYKYDVCRDILGDNTCHKILMDLLYKNQQYHLVLEVFETLRHFNIDCSTLAFGAYYHILNSFHPSFVSHK</sequence>
<dbReference type="GO" id="GO:0007005">
    <property type="term" value="P:mitochondrion organization"/>
    <property type="evidence" value="ECO:0007669"/>
    <property type="project" value="TreeGrafter"/>
</dbReference>
<dbReference type="PANTHER" id="PTHR14700:SF0">
    <property type="entry name" value="PENTATRICOPEPTIDE REPEAT-CONTAINING PROTEIN 2, MITOCHONDRIAL"/>
    <property type="match status" value="1"/>
</dbReference>
<dbReference type="GO" id="GO:0003723">
    <property type="term" value="F:RNA binding"/>
    <property type="evidence" value="ECO:0007669"/>
    <property type="project" value="TreeGrafter"/>
</dbReference>
<gene>
    <name evidence="1" type="ORF">RRG08_025024</name>
</gene>